<feature type="compositionally biased region" description="Basic and acidic residues" evidence="3">
    <location>
        <begin position="258"/>
        <end position="270"/>
    </location>
</feature>
<feature type="compositionally biased region" description="Basic and acidic residues" evidence="3">
    <location>
        <begin position="121"/>
        <end position="185"/>
    </location>
</feature>
<dbReference type="InterPro" id="IPR035979">
    <property type="entry name" value="RBD_domain_sf"/>
</dbReference>
<dbReference type="Pfam" id="PF17780">
    <property type="entry name" value="OCRE"/>
    <property type="match status" value="1"/>
</dbReference>
<accession>A0A8C6UFF7</accession>
<feature type="compositionally biased region" description="Basic and acidic residues" evidence="3">
    <location>
        <begin position="18"/>
        <end position="41"/>
    </location>
</feature>
<feature type="compositionally biased region" description="Basic and acidic residues" evidence="3">
    <location>
        <begin position="201"/>
        <end position="213"/>
    </location>
</feature>
<feature type="compositionally biased region" description="Basic and acidic residues" evidence="3">
    <location>
        <begin position="1038"/>
        <end position="1056"/>
    </location>
</feature>
<feature type="region of interest" description="Disordered" evidence="3">
    <location>
        <begin position="589"/>
        <end position="625"/>
    </location>
</feature>
<feature type="region of interest" description="Disordered" evidence="3">
    <location>
        <begin position="116"/>
        <end position="294"/>
    </location>
</feature>
<protein>
    <submittedName>
        <fullName evidence="5">RNA binding motif protein 6</fullName>
    </submittedName>
</protein>
<proteinExistence type="predicted"/>
<feature type="compositionally biased region" description="Basic and acidic residues" evidence="3">
    <location>
        <begin position="386"/>
        <end position="403"/>
    </location>
</feature>
<evidence type="ECO:0000256" key="2">
    <source>
        <dbReference type="ARBA" id="ARBA00023242"/>
    </source>
</evidence>
<dbReference type="Proteomes" id="UP000694523">
    <property type="component" value="Unplaced"/>
</dbReference>
<sequence length="1087" mass="123416">MWDGPGPGPGPRRWRGPHIRDHQEDMYGGRDHPMPDFRDRGGMNMGPMGHTGPRHFDMPPMDMRRMDSPPPVRGHDMDPRDMGGPGGREFFRRDEESNFNVSRQVEISYRKTFVNTSFGGPERHPDDLDGREMPPREPGSRFMDVHRDQDDFQFDRPPFHNDRRRGFPMDRMDRNNRFREERDRSPIGMRFGEGFDMNMPPHERRMMDMDRRAGPPFNPRGGFDSDMDFRDRPGPMSDFRGRSRSPPRVGNDPVPPVDRGRSELPPEDRANQTTEGPANDEGGDSPLTDYRCGEEMTLAEEWKKRNKDKKPFVSFPKGFGGTSEPKFPMQYGRDESIRDPLHFPERDRMSMDYPPKDFNFPHRDDFPPMDLQGRKGPHDFLQPIKDSLDRENESKPWLKDRDQPAPNMEEPQPPHELLKLSEGFKEVSHNPEPAQVKMNKDLSCSSGPPRDQDYRDIDYRTASRGFDFKPQEFLTPDKLISESKPTAPAKFIESASQDQDYRGATFKDQASNTVSISGIPKTASMEQILRALSTPDGVPLQAMKMKTVVPGYSYDTAIVEFLNLEDAVHIMESNKGSLKIGSSTASMKFIHPEDCDPRPQDLDRHIAHDPKPHLSRPSDPSEELRRALNGSAAGLAPNSDNRDQWQRSSDLIPEPWQQQGQQQPEELPKEPWSHQQPPLHHQPQPDYRDSKTMIMKYLKPDTTVESVLKALDPYAYLDERNVRLVKAKTGEKLLCFVDMESHEQLKRLVELFKPEPLYINGFRVNVEIAKPLKNQATNNPPPFPGSVPANPPPQPGMMWPPPQQPPPPLHVQQQSFMPPPQYVPPMPPPVSAPTEMQGGFMPGVPDMSMPVNPSVNQGVGYGETPAHAPIEPVHQPSQPHIYEGPDVSNYLYDATSGFYYDPETTLYYDPNSRYFYNAETQEYLYWDPVLKTYIPVPAGQPTDPGHAVAMTMEDQAILSNPAADAPLEMKKPPPNPHSTPITHTPLIPLPPLTAQTTDTPAHDTSHATPEPVAAPIGPAPEPAVEPEPEPEPAPMTETQEKREDDDKRDKPEEKLKTRAAVKIMKDMERWAKIQNRQKDSVRTPSPL</sequence>
<feature type="domain" description="OCRE" evidence="4">
    <location>
        <begin position="886"/>
        <end position="936"/>
    </location>
</feature>
<feature type="region of interest" description="Disordered" evidence="3">
    <location>
        <begin position="773"/>
        <end position="800"/>
    </location>
</feature>
<feature type="compositionally biased region" description="Basic and acidic residues" evidence="3">
    <location>
        <begin position="54"/>
        <end position="81"/>
    </location>
</feature>
<dbReference type="InterPro" id="IPR041591">
    <property type="entry name" value="OCRE"/>
</dbReference>
<dbReference type="GO" id="GO:0000398">
    <property type="term" value="P:mRNA splicing, via spliceosome"/>
    <property type="evidence" value="ECO:0007669"/>
    <property type="project" value="TreeGrafter"/>
</dbReference>
<feature type="region of interest" description="Disordered" evidence="3">
    <location>
        <begin position="1"/>
        <end position="95"/>
    </location>
</feature>
<feature type="region of interest" description="Disordered" evidence="3">
    <location>
        <begin position="655"/>
        <end position="687"/>
    </location>
</feature>
<feature type="region of interest" description="Disordered" evidence="3">
    <location>
        <begin position="965"/>
        <end position="1087"/>
    </location>
</feature>
<evidence type="ECO:0000313" key="6">
    <source>
        <dbReference type="Proteomes" id="UP000694523"/>
    </source>
</evidence>
<feature type="region of interest" description="Disordered" evidence="3">
    <location>
        <begin position="309"/>
        <end position="415"/>
    </location>
</feature>
<feature type="compositionally biased region" description="Basic and acidic residues" evidence="3">
    <location>
        <begin position="590"/>
        <end position="612"/>
    </location>
</feature>
<feature type="compositionally biased region" description="Pro residues" evidence="3">
    <location>
        <begin position="1"/>
        <end position="10"/>
    </location>
</feature>
<reference evidence="5" key="1">
    <citation type="submission" date="2025-08" db="UniProtKB">
        <authorList>
            <consortium name="Ensembl"/>
        </authorList>
    </citation>
    <scope>IDENTIFICATION</scope>
</reference>
<evidence type="ECO:0000313" key="5">
    <source>
        <dbReference type="Ensembl" id="ENSNMLP00000033534.1"/>
    </source>
</evidence>
<dbReference type="PANTHER" id="PTHR13948">
    <property type="entry name" value="RNA-BINDING PROTEIN"/>
    <property type="match status" value="1"/>
</dbReference>
<evidence type="ECO:0000256" key="3">
    <source>
        <dbReference type="SAM" id="MobiDB-lite"/>
    </source>
</evidence>
<evidence type="ECO:0000259" key="4">
    <source>
        <dbReference type="Pfam" id="PF17780"/>
    </source>
</evidence>
<feature type="compositionally biased region" description="Low complexity" evidence="3">
    <location>
        <begin position="655"/>
        <end position="665"/>
    </location>
</feature>
<feature type="compositionally biased region" description="Basic and acidic residues" evidence="3">
    <location>
        <begin position="332"/>
        <end position="350"/>
    </location>
</feature>
<name>A0A8C6UFF7_9GOBI</name>
<dbReference type="SUPFAM" id="SSF54928">
    <property type="entry name" value="RNA-binding domain, RBD"/>
    <property type="match status" value="2"/>
</dbReference>
<feature type="compositionally biased region" description="Pro residues" evidence="3">
    <location>
        <begin position="779"/>
        <end position="800"/>
    </location>
</feature>
<dbReference type="GO" id="GO:0003723">
    <property type="term" value="F:RNA binding"/>
    <property type="evidence" value="ECO:0007669"/>
    <property type="project" value="TreeGrafter"/>
</dbReference>
<feature type="compositionally biased region" description="Basic and acidic residues" evidence="3">
    <location>
        <begin position="1063"/>
        <end position="1081"/>
    </location>
</feature>
<keyword evidence="6" id="KW-1185">Reference proteome</keyword>
<dbReference type="InterPro" id="IPR012677">
    <property type="entry name" value="Nucleotide-bd_a/b_plait_sf"/>
</dbReference>
<reference evidence="5" key="2">
    <citation type="submission" date="2025-09" db="UniProtKB">
        <authorList>
            <consortium name="Ensembl"/>
        </authorList>
    </citation>
    <scope>IDENTIFICATION</scope>
</reference>
<dbReference type="Ensembl" id="ENSNMLT00000037360.1">
    <property type="protein sequence ID" value="ENSNMLP00000033534.1"/>
    <property type="gene ID" value="ENSNMLG00000020956.1"/>
</dbReference>
<comment type="subcellular location">
    <subcellularLocation>
        <location evidence="1">Nucleus</location>
    </subcellularLocation>
</comment>
<evidence type="ECO:0000256" key="1">
    <source>
        <dbReference type="ARBA" id="ARBA00004123"/>
    </source>
</evidence>
<dbReference type="GO" id="GO:0005634">
    <property type="term" value="C:nucleus"/>
    <property type="evidence" value="ECO:0007669"/>
    <property type="project" value="UniProtKB-SubCell"/>
</dbReference>
<feature type="compositionally biased region" description="Low complexity" evidence="3">
    <location>
        <begin position="978"/>
        <end position="997"/>
    </location>
</feature>
<dbReference type="PANTHER" id="PTHR13948:SF37">
    <property type="entry name" value="RNA-BINDING PROTEIN 6 ISOFORM X1"/>
    <property type="match status" value="1"/>
</dbReference>
<organism evidence="5 6">
    <name type="scientific">Neogobius melanostomus</name>
    <name type="common">round goby</name>
    <dbReference type="NCBI Taxonomy" id="47308"/>
    <lineage>
        <taxon>Eukaryota</taxon>
        <taxon>Metazoa</taxon>
        <taxon>Chordata</taxon>
        <taxon>Craniata</taxon>
        <taxon>Vertebrata</taxon>
        <taxon>Euteleostomi</taxon>
        <taxon>Actinopterygii</taxon>
        <taxon>Neopterygii</taxon>
        <taxon>Teleostei</taxon>
        <taxon>Neoteleostei</taxon>
        <taxon>Acanthomorphata</taxon>
        <taxon>Gobiaria</taxon>
        <taxon>Gobiiformes</taxon>
        <taxon>Gobioidei</taxon>
        <taxon>Gobiidae</taxon>
        <taxon>Benthophilinae</taxon>
        <taxon>Neogobiini</taxon>
        <taxon>Neogobius</taxon>
    </lineage>
</organism>
<dbReference type="Gene3D" id="3.30.70.330">
    <property type="match status" value="1"/>
</dbReference>
<feature type="compositionally biased region" description="Basic and acidic residues" evidence="3">
    <location>
        <begin position="359"/>
        <end position="378"/>
    </location>
</feature>
<dbReference type="AlphaFoldDB" id="A0A8C6UFF7"/>
<dbReference type="CDD" id="cd16162">
    <property type="entry name" value="OCRE_RBM5_like"/>
    <property type="match status" value="1"/>
</dbReference>
<feature type="region of interest" description="Disordered" evidence="3">
    <location>
        <begin position="435"/>
        <end position="455"/>
    </location>
</feature>
<feature type="compositionally biased region" description="Low complexity" evidence="3">
    <location>
        <begin position="674"/>
        <end position="685"/>
    </location>
</feature>
<keyword evidence="2" id="KW-0539">Nucleus</keyword>